<keyword evidence="3" id="KW-1185">Reference proteome</keyword>
<dbReference type="HOGENOM" id="CLU_2870977_0_0_1"/>
<evidence type="ECO:0000313" key="3">
    <source>
        <dbReference type="Proteomes" id="UP000002051"/>
    </source>
</evidence>
<name>G7IRE6_MEDTR</name>
<reference evidence="2" key="3">
    <citation type="submission" date="2015-04" db="UniProtKB">
        <authorList>
            <consortium name="EnsemblPlants"/>
        </authorList>
    </citation>
    <scope>IDENTIFICATION</scope>
    <source>
        <strain evidence="2">cv. Jemalong A17</strain>
    </source>
</reference>
<reference evidence="1 3" key="1">
    <citation type="journal article" date="2011" name="Nature">
        <title>The Medicago genome provides insight into the evolution of rhizobial symbioses.</title>
        <authorList>
            <person name="Young N.D."/>
            <person name="Debelle F."/>
            <person name="Oldroyd G.E."/>
            <person name="Geurts R."/>
            <person name="Cannon S.B."/>
            <person name="Udvardi M.K."/>
            <person name="Benedito V.A."/>
            <person name="Mayer K.F."/>
            <person name="Gouzy J."/>
            <person name="Schoof H."/>
            <person name="Van de Peer Y."/>
            <person name="Proost S."/>
            <person name="Cook D.R."/>
            <person name="Meyers B.C."/>
            <person name="Spannagl M."/>
            <person name="Cheung F."/>
            <person name="De Mita S."/>
            <person name="Krishnakumar V."/>
            <person name="Gundlach H."/>
            <person name="Zhou S."/>
            <person name="Mudge J."/>
            <person name="Bharti A.K."/>
            <person name="Murray J.D."/>
            <person name="Naoumkina M.A."/>
            <person name="Rosen B."/>
            <person name="Silverstein K.A."/>
            <person name="Tang H."/>
            <person name="Rombauts S."/>
            <person name="Zhao P.X."/>
            <person name="Zhou P."/>
            <person name="Barbe V."/>
            <person name="Bardou P."/>
            <person name="Bechner M."/>
            <person name="Bellec A."/>
            <person name="Berger A."/>
            <person name="Berges H."/>
            <person name="Bidwell S."/>
            <person name="Bisseling T."/>
            <person name="Choisne N."/>
            <person name="Couloux A."/>
            <person name="Denny R."/>
            <person name="Deshpande S."/>
            <person name="Dai X."/>
            <person name="Doyle J.J."/>
            <person name="Dudez A.M."/>
            <person name="Farmer A.D."/>
            <person name="Fouteau S."/>
            <person name="Franken C."/>
            <person name="Gibelin C."/>
            <person name="Gish J."/>
            <person name="Goldstein S."/>
            <person name="Gonzalez A.J."/>
            <person name="Green P.J."/>
            <person name="Hallab A."/>
            <person name="Hartog M."/>
            <person name="Hua A."/>
            <person name="Humphray S.J."/>
            <person name="Jeong D.H."/>
            <person name="Jing Y."/>
            <person name="Jocker A."/>
            <person name="Kenton S.M."/>
            <person name="Kim D.J."/>
            <person name="Klee K."/>
            <person name="Lai H."/>
            <person name="Lang C."/>
            <person name="Lin S."/>
            <person name="Macmil S.L."/>
            <person name="Magdelenat G."/>
            <person name="Matthews L."/>
            <person name="McCorrison J."/>
            <person name="Monaghan E.L."/>
            <person name="Mun J.H."/>
            <person name="Najar F.Z."/>
            <person name="Nicholson C."/>
            <person name="Noirot C."/>
            <person name="O'Bleness M."/>
            <person name="Paule C.R."/>
            <person name="Poulain J."/>
            <person name="Prion F."/>
            <person name="Qin B."/>
            <person name="Qu C."/>
            <person name="Retzel E.F."/>
            <person name="Riddle C."/>
            <person name="Sallet E."/>
            <person name="Samain S."/>
            <person name="Samson N."/>
            <person name="Sanders I."/>
            <person name="Saurat O."/>
            <person name="Scarpelli C."/>
            <person name="Schiex T."/>
            <person name="Segurens B."/>
            <person name="Severin A.J."/>
            <person name="Sherrier D.J."/>
            <person name="Shi R."/>
            <person name="Sims S."/>
            <person name="Singer S.R."/>
            <person name="Sinharoy S."/>
            <person name="Sterck L."/>
            <person name="Viollet A."/>
            <person name="Wang B.B."/>
            <person name="Wang K."/>
            <person name="Wang M."/>
            <person name="Wang X."/>
            <person name="Warfsmann J."/>
            <person name="Weissenbach J."/>
            <person name="White D.D."/>
            <person name="White J.D."/>
            <person name="Wiley G.B."/>
            <person name="Wincker P."/>
            <person name="Xing Y."/>
            <person name="Yang L."/>
            <person name="Yao Z."/>
            <person name="Ying F."/>
            <person name="Zhai J."/>
            <person name="Zhou L."/>
            <person name="Zuber A."/>
            <person name="Denarie J."/>
            <person name="Dixon R.A."/>
            <person name="May G.D."/>
            <person name="Schwartz D.C."/>
            <person name="Rogers J."/>
            <person name="Quetier F."/>
            <person name="Town C.D."/>
            <person name="Roe B.A."/>
        </authorList>
    </citation>
    <scope>NUCLEOTIDE SEQUENCE [LARGE SCALE GENOMIC DNA]</scope>
    <source>
        <strain evidence="1">A17</strain>
        <strain evidence="2 3">cv. Jemalong A17</strain>
    </source>
</reference>
<proteinExistence type="predicted"/>
<reference evidence="1 3" key="2">
    <citation type="journal article" date="2014" name="BMC Genomics">
        <title>An improved genome release (version Mt4.0) for the model legume Medicago truncatula.</title>
        <authorList>
            <person name="Tang H."/>
            <person name="Krishnakumar V."/>
            <person name="Bidwell S."/>
            <person name="Rosen B."/>
            <person name="Chan A."/>
            <person name="Zhou S."/>
            <person name="Gentzbittel L."/>
            <person name="Childs K.L."/>
            <person name="Yandell M."/>
            <person name="Gundlach H."/>
            <person name="Mayer K.F."/>
            <person name="Schwartz D.C."/>
            <person name="Town C.D."/>
        </authorList>
    </citation>
    <scope>GENOME REANNOTATION</scope>
    <source>
        <strain evidence="2 3">cv. Jemalong A17</strain>
    </source>
</reference>
<organism evidence="1 3">
    <name type="scientific">Medicago truncatula</name>
    <name type="common">Barrel medic</name>
    <name type="synonym">Medicago tribuloides</name>
    <dbReference type="NCBI Taxonomy" id="3880"/>
    <lineage>
        <taxon>Eukaryota</taxon>
        <taxon>Viridiplantae</taxon>
        <taxon>Streptophyta</taxon>
        <taxon>Embryophyta</taxon>
        <taxon>Tracheophyta</taxon>
        <taxon>Spermatophyta</taxon>
        <taxon>Magnoliopsida</taxon>
        <taxon>eudicotyledons</taxon>
        <taxon>Gunneridae</taxon>
        <taxon>Pentapetalae</taxon>
        <taxon>rosids</taxon>
        <taxon>fabids</taxon>
        <taxon>Fabales</taxon>
        <taxon>Fabaceae</taxon>
        <taxon>Papilionoideae</taxon>
        <taxon>50 kb inversion clade</taxon>
        <taxon>NPAAA clade</taxon>
        <taxon>Hologalegina</taxon>
        <taxon>IRL clade</taxon>
        <taxon>Trifolieae</taxon>
        <taxon>Medicago</taxon>
    </lineage>
</organism>
<sequence length="64" mass="7562">MSLKNSLTKNDNYGDAGYRSPYLSHAKRALYHLRQRGTIEWFSFWVATGKIVARSRRNVTRCRR</sequence>
<protein>
    <submittedName>
        <fullName evidence="1 2">Uncharacterized protein</fullName>
    </submittedName>
</protein>
<dbReference type="AlphaFoldDB" id="G7IRE6"/>
<accession>G7IRE6</accession>
<dbReference type="Proteomes" id="UP000002051">
    <property type="component" value="Chromosome 2"/>
</dbReference>
<evidence type="ECO:0000313" key="2">
    <source>
        <dbReference type="EnsemblPlants" id="AES67148"/>
    </source>
</evidence>
<evidence type="ECO:0000313" key="1">
    <source>
        <dbReference type="EMBL" id="AES67148.1"/>
    </source>
</evidence>
<gene>
    <name evidence="1" type="ordered locus">MTR_2g087420</name>
</gene>
<dbReference type="PaxDb" id="3880-AES67148"/>
<dbReference type="EMBL" id="CM001218">
    <property type="protein sequence ID" value="AES67148.1"/>
    <property type="molecule type" value="Genomic_DNA"/>
</dbReference>
<dbReference type="EnsemblPlants" id="AES67148">
    <property type="protein sequence ID" value="AES67148"/>
    <property type="gene ID" value="MTR_2g087420"/>
</dbReference>